<gene>
    <name evidence="2" type="ORF">JYU34_017830</name>
</gene>
<reference evidence="2 3" key="1">
    <citation type="submission" date="2021-06" db="EMBL/GenBank/DDBJ databases">
        <title>A haploid diamondback moth (Plutella xylostella L.) genome assembly resolves 31 chromosomes and identifies a diamide resistance mutation.</title>
        <authorList>
            <person name="Ward C.M."/>
            <person name="Perry K.D."/>
            <person name="Baker G."/>
            <person name="Powis K."/>
            <person name="Heckel D.G."/>
            <person name="Baxter S.W."/>
        </authorList>
    </citation>
    <scope>NUCLEOTIDE SEQUENCE [LARGE SCALE GENOMIC DNA]</scope>
    <source>
        <strain evidence="2 3">LV</strain>
        <tissue evidence="2">Single pupa</tissue>
    </source>
</reference>
<dbReference type="SUPFAM" id="SSF56219">
    <property type="entry name" value="DNase I-like"/>
    <property type="match status" value="1"/>
</dbReference>
<feature type="domain" description="Reverse transcriptase" evidence="1">
    <location>
        <begin position="514"/>
        <end position="761"/>
    </location>
</feature>
<proteinExistence type="predicted"/>
<keyword evidence="3" id="KW-1185">Reference proteome</keyword>
<evidence type="ECO:0000259" key="1">
    <source>
        <dbReference type="PROSITE" id="PS50878"/>
    </source>
</evidence>
<dbReference type="PROSITE" id="PS50878">
    <property type="entry name" value="RT_POL"/>
    <property type="match status" value="1"/>
</dbReference>
<dbReference type="EMBL" id="JAHIBW010000023">
    <property type="protein sequence ID" value="KAG7299269.1"/>
    <property type="molecule type" value="Genomic_DNA"/>
</dbReference>
<protein>
    <recommendedName>
        <fullName evidence="1">Reverse transcriptase domain-containing protein</fullName>
    </recommendedName>
</protein>
<dbReference type="CDD" id="cd01650">
    <property type="entry name" value="RT_nLTR_like"/>
    <property type="match status" value="1"/>
</dbReference>
<dbReference type="InterPro" id="IPR000477">
    <property type="entry name" value="RT_dom"/>
</dbReference>
<dbReference type="InterPro" id="IPR043502">
    <property type="entry name" value="DNA/RNA_pol_sf"/>
</dbReference>
<evidence type="ECO:0000313" key="2">
    <source>
        <dbReference type="EMBL" id="KAG7299269.1"/>
    </source>
</evidence>
<dbReference type="Pfam" id="PF00078">
    <property type="entry name" value="RVT_1"/>
    <property type="match status" value="1"/>
</dbReference>
<organism evidence="2 3">
    <name type="scientific">Plutella xylostella</name>
    <name type="common">Diamondback moth</name>
    <name type="synonym">Plutella maculipennis</name>
    <dbReference type="NCBI Taxonomy" id="51655"/>
    <lineage>
        <taxon>Eukaryota</taxon>
        <taxon>Metazoa</taxon>
        <taxon>Ecdysozoa</taxon>
        <taxon>Arthropoda</taxon>
        <taxon>Hexapoda</taxon>
        <taxon>Insecta</taxon>
        <taxon>Pterygota</taxon>
        <taxon>Neoptera</taxon>
        <taxon>Endopterygota</taxon>
        <taxon>Lepidoptera</taxon>
        <taxon>Glossata</taxon>
        <taxon>Ditrysia</taxon>
        <taxon>Yponomeutoidea</taxon>
        <taxon>Plutellidae</taxon>
        <taxon>Plutella</taxon>
    </lineage>
</organism>
<comment type="caution">
    <text evidence="2">The sequence shown here is derived from an EMBL/GenBank/DDBJ whole genome shotgun (WGS) entry which is preliminary data.</text>
</comment>
<sequence length="761" mass="88025">MGSSFMDFQEETQYNRFVDTKLWTTHLNGTQNSLNIIHINIRSMRKNFNAFLILISQCQKKLDLIILTEINIKKEELPMYRMDDFDMYSNTREIKRGGGILIYAKKELNFSAFSHNGAASEIIQGQLNTMDQKDIHIVAVYRPPKTNKLKFTDELHNIIKKLPKYSDVIVVGDTNINLLDETSCRAKIKYKNMLYSQGMDCLINDVTREEIVNGRVTRSCLDHLWVRSRRPVPAAHLLTTKIADHYLIGATISISDDPILSDSAKSKCDKKVFLCNKLMRQNLDAVNWNELNDCKCPLLLYEKLCMTFGKIYENSKLQSTSKSKRLRPSWIDNKLNSKIYYRDQLFRKWKDNPKCMSLRLEYTKFRNKLNKSIQAAKNKFRQEELKKCNNDAKKVWSHINSWLGREKPKLDDVILKYLSGTDSLVNICNNFTGTFTEEIHNIKHNCNEKFLKRDKYVRPSNVSLRFRKASAAEIERIIDNMSNEKSPGSDAIRVQDIKYVKKDISPILANFINMSVRQGLYPDELKCALIRPIYKQGSHLDYGNYRPIAILSIVNKITEKIIVRQISNFLDKHNIISDCQHGFRQGRSTSTALKQFTDYVNNCLDERKQVVALFVDFKKAFDTLGHDQLLQAMEECGIRGPLNNWLKSYLSNRSMQTVISGTRGSEANIRYGVPTGSVYGPVGYIMHVNSLSNVIENCKMFMYADDTCLLYAHKDLQIIQKCIQKDLENIIKWSHDNGIIINMTKTKCMHICSPYNKPKLN</sequence>
<dbReference type="PANTHER" id="PTHR19446">
    <property type="entry name" value="REVERSE TRANSCRIPTASES"/>
    <property type="match status" value="1"/>
</dbReference>
<dbReference type="Gene3D" id="3.60.10.10">
    <property type="entry name" value="Endonuclease/exonuclease/phosphatase"/>
    <property type="match status" value="1"/>
</dbReference>
<name>A0ABQ7Q3G3_PLUXY</name>
<dbReference type="SUPFAM" id="SSF56672">
    <property type="entry name" value="DNA/RNA polymerases"/>
    <property type="match status" value="1"/>
</dbReference>
<accession>A0ABQ7Q3G3</accession>
<dbReference type="InterPro" id="IPR036691">
    <property type="entry name" value="Endo/exonu/phosph_ase_sf"/>
</dbReference>
<dbReference type="Proteomes" id="UP000823941">
    <property type="component" value="Chromosome 23"/>
</dbReference>
<evidence type="ECO:0000313" key="3">
    <source>
        <dbReference type="Proteomes" id="UP000823941"/>
    </source>
</evidence>